<evidence type="ECO:0000256" key="14">
    <source>
        <dbReference type="ARBA" id="ARBA00023242"/>
    </source>
</evidence>
<evidence type="ECO:0000256" key="1">
    <source>
        <dbReference type="ARBA" id="ARBA00004123"/>
    </source>
</evidence>
<proteinExistence type="inferred from homology"/>
<evidence type="ECO:0000256" key="17">
    <source>
        <dbReference type="ARBA" id="ARBA00047995"/>
    </source>
</evidence>
<evidence type="ECO:0000256" key="5">
    <source>
        <dbReference type="ARBA" id="ARBA00022741"/>
    </source>
</evidence>
<dbReference type="Gene3D" id="1.20.120.850">
    <property type="entry name" value="SWI2/SNF2 ATPases, N-terminal domain"/>
    <property type="match status" value="1"/>
</dbReference>
<evidence type="ECO:0000259" key="21">
    <source>
        <dbReference type="PROSITE" id="PS51194"/>
    </source>
</evidence>
<dbReference type="SMART" id="SM00487">
    <property type="entry name" value="DEXDc"/>
    <property type="match status" value="1"/>
</dbReference>
<dbReference type="Gene3D" id="3.40.50.10810">
    <property type="entry name" value="Tandem AAA-ATPase domain"/>
    <property type="match status" value="1"/>
</dbReference>
<comment type="caution">
    <text evidence="22">The sequence shown here is derived from an EMBL/GenBank/DDBJ whole genome shotgun (WGS) entry which is preliminary data.</text>
</comment>
<feature type="compositionally biased region" description="Acidic residues" evidence="19">
    <location>
        <begin position="866"/>
        <end position="881"/>
    </location>
</feature>
<keyword evidence="5" id="KW-0547">Nucleotide-binding</keyword>
<keyword evidence="9" id="KW-0156">Chromatin regulator</keyword>
<evidence type="ECO:0000256" key="15">
    <source>
        <dbReference type="ARBA" id="ARBA00037570"/>
    </source>
</evidence>
<keyword evidence="6" id="KW-0378">Hydrolase</keyword>
<dbReference type="FunFam" id="3.40.50.10810:FF:000005">
    <property type="entry name" value="Photoperiod-independent early flowering 1"/>
    <property type="match status" value="1"/>
</dbReference>
<evidence type="ECO:0000256" key="2">
    <source>
        <dbReference type="ARBA" id="ARBA00009220"/>
    </source>
</evidence>
<dbReference type="PROSITE" id="PS51192">
    <property type="entry name" value="HELICASE_ATP_BIND_1"/>
    <property type="match status" value="1"/>
</dbReference>
<comment type="catalytic activity">
    <reaction evidence="17">
        <text>ATP + H2O = ADP + phosphate + H(+)</text>
        <dbReference type="Rhea" id="RHEA:13065"/>
        <dbReference type="ChEBI" id="CHEBI:15377"/>
        <dbReference type="ChEBI" id="CHEBI:15378"/>
        <dbReference type="ChEBI" id="CHEBI:30616"/>
        <dbReference type="ChEBI" id="CHEBI:43474"/>
        <dbReference type="ChEBI" id="CHEBI:456216"/>
        <dbReference type="EC" id="3.6.4.12"/>
    </reaction>
</comment>
<dbReference type="InterPro" id="IPR014001">
    <property type="entry name" value="Helicase_ATP-bd"/>
</dbReference>
<keyword evidence="10" id="KW-0805">Transcription regulation</keyword>
<sequence length="901" mass="102917">MYNIPDVPVPSLLRGKLRIYQKQGLNWLASLYNNGTNGILADEMGLGKTIQTISLISYLACEKNNWGPHLIVVPTSVMLNWDMEFKRFAPGFKVLTYYGSPQQRKEKRQGWSKPDAFHVCITSYQLVVQDHAMFRRKKWKYMILDEAHNIKNFRSQRWQALLNFNTDHRLLLTGTPLQNNIMELWSLLYFLMPSTKTDQMMPEGFANLMDFQQWFGRPVDKIIQGGAGLNGPNGGAGYDDETRETVNKLHQVLRPYLLRRLKQDVEKQMPAKYEHIVYCRLSKRQRLLYDDFMSRAQTKETLASGNFLSIINCLMQLRKVCNHPDLFEVRPVLTSFSMDQNAASDFKLKELIIKKHLKDDGKNDLNLSFLNLTPINNFDLSSHNIDAMKEISASAKFTETIQEMEKSLAGKEVSPDFTNLEKYYEWLIYNEQVELMKLYQQRLYANNFNCNKQQFISSNLIKTVTMPTRLNASQLEGLDLLKPISTRYYSSKDLLNKYAFVTPKVVTNDMSEITFSSEFKHKLLSTSLSNKSLLQPFHQVQVKTSISFPDKSLLQYDCGKLQKLQVLLQELVPKGHRVLIFTQMTKVLDILEKFMNYNGYKYMRLDGATKIEDRQLLTESFNRDDRFKCFILSTRSGGLGINLTGADTVIFYDSDWNPAMDKQCQDRCHRIGQTRDVHIYRFVSEYTIESNILKKANQKRQLDNVVIQDGDFTTDYFSKITVKDLIGGGEEGDTTDAHENETDTDAEAGGSSRRHGGKLLFGSKAGDDFNKALEQAEDAEDAQAAKVAMRENHVDTDDFDDDGNKSGGSRAASEAPPQQQEEDQMVRKMIEQKQKSEAEKKKDKTSGVNGNGNSNKMDVDGGADGSSDDDDSDSDSDDSDDGIGHVDEYMIRFIAGGFYFD</sequence>
<feature type="region of interest" description="Disordered" evidence="19">
    <location>
        <begin position="728"/>
        <end position="761"/>
    </location>
</feature>
<evidence type="ECO:0000313" key="22">
    <source>
        <dbReference type="EMBL" id="GMG38734.1"/>
    </source>
</evidence>
<dbReference type="GO" id="GO:0016887">
    <property type="term" value="F:ATP hydrolysis activity"/>
    <property type="evidence" value="ECO:0007669"/>
    <property type="project" value="TreeGrafter"/>
</dbReference>
<feature type="region of interest" description="Disordered" evidence="19">
    <location>
        <begin position="776"/>
        <end position="885"/>
    </location>
</feature>
<dbReference type="GO" id="GO:0042393">
    <property type="term" value="F:histone binding"/>
    <property type="evidence" value="ECO:0007669"/>
    <property type="project" value="TreeGrafter"/>
</dbReference>
<keyword evidence="8" id="KW-0067">ATP-binding</keyword>
<dbReference type="EC" id="3.6.4.12" evidence="4"/>
<evidence type="ECO:0000256" key="18">
    <source>
        <dbReference type="ARBA" id="ARBA00074297"/>
    </source>
</evidence>
<dbReference type="InterPro" id="IPR038718">
    <property type="entry name" value="SNF2-like_sf"/>
</dbReference>
<evidence type="ECO:0000256" key="19">
    <source>
        <dbReference type="SAM" id="MobiDB-lite"/>
    </source>
</evidence>
<dbReference type="GO" id="GO:0003677">
    <property type="term" value="F:DNA binding"/>
    <property type="evidence" value="ECO:0007669"/>
    <property type="project" value="UniProtKB-KW"/>
</dbReference>
<comment type="subunit">
    <text evidence="3">Component of the SWR1 chromatin-remodeling complex.</text>
</comment>
<dbReference type="InterPro" id="IPR050520">
    <property type="entry name" value="INO80/SWR1_helicase"/>
</dbReference>
<reference evidence="22" key="1">
    <citation type="submission" date="2023-04" db="EMBL/GenBank/DDBJ databases">
        <title>Ambrosiozyma monospora NBRC 1965.</title>
        <authorList>
            <person name="Ichikawa N."/>
            <person name="Sato H."/>
            <person name="Tonouchi N."/>
        </authorList>
    </citation>
    <scope>NUCLEOTIDE SEQUENCE</scope>
    <source>
        <strain evidence="22">NBRC 1965</strain>
    </source>
</reference>
<keyword evidence="12" id="KW-0010">Activator</keyword>
<feature type="domain" description="Helicase ATP-binding" evidence="20">
    <location>
        <begin position="29"/>
        <end position="194"/>
    </location>
</feature>
<name>A0A9W7DKZ3_AMBMO</name>
<dbReference type="InterPro" id="IPR001650">
    <property type="entry name" value="Helicase_C-like"/>
</dbReference>
<dbReference type="Proteomes" id="UP001165063">
    <property type="component" value="Unassembled WGS sequence"/>
</dbReference>
<evidence type="ECO:0000256" key="10">
    <source>
        <dbReference type="ARBA" id="ARBA00023015"/>
    </source>
</evidence>
<dbReference type="Gene3D" id="3.40.50.300">
    <property type="entry name" value="P-loop containing nucleotide triphosphate hydrolases"/>
    <property type="match status" value="1"/>
</dbReference>
<keyword evidence="23" id="KW-1185">Reference proteome</keyword>
<feature type="compositionally biased region" description="Polar residues" evidence="19">
    <location>
        <begin position="846"/>
        <end position="856"/>
    </location>
</feature>
<dbReference type="FunFam" id="3.40.50.300:FF:000655">
    <property type="entry name" value="Protein PHOTOPERIOD-INDEPENDENT EARLY FLOWERING 1"/>
    <property type="match status" value="1"/>
</dbReference>
<organism evidence="22 23">
    <name type="scientific">Ambrosiozyma monospora</name>
    <name type="common">Yeast</name>
    <name type="synonym">Endomycopsis monosporus</name>
    <dbReference type="NCBI Taxonomy" id="43982"/>
    <lineage>
        <taxon>Eukaryota</taxon>
        <taxon>Fungi</taxon>
        <taxon>Dikarya</taxon>
        <taxon>Ascomycota</taxon>
        <taxon>Saccharomycotina</taxon>
        <taxon>Pichiomycetes</taxon>
        <taxon>Pichiales</taxon>
        <taxon>Pichiaceae</taxon>
        <taxon>Ambrosiozyma</taxon>
    </lineage>
</organism>
<protein>
    <recommendedName>
        <fullName evidence="16">Helicase SWR1</fullName>
        <ecNumber evidence="4">3.6.4.12</ecNumber>
    </recommendedName>
    <alternativeName>
        <fullName evidence="18">Helicase swr1</fullName>
    </alternativeName>
</protein>
<evidence type="ECO:0000256" key="6">
    <source>
        <dbReference type="ARBA" id="ARBA00022801"/>
    </source>
</evidence>
<dbReference type="Pfam" id="PF00271">
    <property type="entry name" value="Helicase_C"/>
    <property type="match status" value="1"/>
</dbReference>
<dbReference type="AlphaFoldDB" id="A0A9W7DKZ3"/>
<evidence type="ECO:0000256" key="11">
    <source>
        <dbReference type="ARBA" id="ARBA00023125"/>
    </source>
</evidence>
<dbReference type="InterPro" id="IPR000330">
    <property type="entry name" value="SNF2_N"/>
</dbReference>
<dbReference type="PANTHER" id="PTHR45685">
    <property type="entry name" value="HELICASE SRCAP-RELATED"/>
    <property type="match status" value="1"/>
</dbReference>
<keyword evidence="13" id="KW-0804">Transcription</keyword>
<evidence type="ECO:0000256" key="4">
    <source>
        <dbReference type="ARBA" id="ARBA00012551"/>
    </source>
</evidence>
<accession>A0A9W7DKZ3</accession>
<dbReference type="GO" id="GO:0000812">
    <property type="term" value="C:Swr1 complex"/>
    <property type="evidence" value="ECO:0007669"/>
    <property type="project" value="TreeGrafter"/>
</dbReference>
<evidence type="ECO:0000259" key="20">
    <source>
        <dbReference type="PROSITE" id="PS51192"/>
    </source>
</evidence>
<comment type="subcellular location">
    <subcellularLocation>
        <location evidence="1">Nucleus</location>
    </subcellularLocation>
</comment>
<dbReference type="EMBL" id="BSXU01002601">
    <property type="protein sequence ID" value="GMG38734.1"/>
    <property type="molecule type" value="Genomic_DNA"/>
</dbReference>
<dbReference type="SMART" id="SM00490">
    <property type="entry name" value="HELICc"/>
    <property type="match status" value="1"/>
</dbReference>
<dbReference type="CDD" id="cd18003">
    <property type="entry name" value="DEXQc_SRCAP"/>
    <property type="match status" value="1"/>
</dbReference>
<evidence type="ECO:0000256" key="7">
    <source>
        <dbReference type="ARBA" id="ARBA00022806"/>
    </source>
</evidence>
<keyword evidence="7" id="KW-0347">Helicase</keyword>
<dbReference type="CDD" id="cd18793">
    <property type="entry name" value="SF2_C_SNF"/>
    <property type="match status" value="1"/>
</dbReference>
<evidence type="ECO:0000256" key="16">
    <source>
        <dbReference type="ARBA" id="ARBA00040599"/>
    </source>
</evidence>
<evidence type="ECO:0000313" key="23">
    <source>
        <dbReference type="Proteomes" id="UP001165063"/>
    </source>
</evidence>
<dbReference type="Pfam" id="PF00176">
    <property type="entry name" value="SNF2-rel_dom"/>
    <property type="match status" value="1"/>
</dbReference>
<evidence type="ECO:0000256" key="13">
    <source>
        <dbReference type="ARBA" id="ARBA00023163"/>
    </source>
</evidence>
<dbReference type="GO" id="GO:0005524">
    <property type="term" value="F:ATP binding"/>
    <property type="evidence" value="ECO:0007669"/>
    <property type="project" value="UniProtKB-KW"/>
</dbReference>
<dbReference type="GO" id="GO:0006338">
    <property type="term" value="P:chromatin remodeling"/>
    <property type="evidence" value="ECO:0007669"/>
    <property type="project" value="TreeGrafter"/>
</dbReference>
<dbReference type="OrthoDB" id="372624at2759"/>
<dbReference type="GO" id="GO:0003678">
    <property type="term" value="F:DNA helicase activity"/>
    <property type="evidence" value="ECO:0007669"/>
    <property type="project" value="UniProtKB-EC"/>
</dbReference>
<comment type="similarity">
    <text evidence="2">Belongs to the SNF2/RAD54 helicase family. SWR1 subfamily.</text>
</comment>
<dbReference type="SUPFAM" id="SSF52540">
    <property type="entry name" value="P-loop containing nucleoside triphosphate hydrolases"/>
    <property type="match status" value="2"/>
</dbReference>
<comment type="function">
    <text evidence="15">Catalytic component of the SWR1 complex which mediates the ATP-dependent exchange of histone H2A for the H2A variant HZT1 leading to transcriptional regulation of selected genes by chromatin remodeling.</text>
</comment>
<evidence type="ECO:0000256" key="9">
    <source>
        <dbReference type="ARBA" id="ARBA00022853"/>
    </source>
</evidence>
<evidence type="ECO:0000256" key="8">
    <source>
        <dbReference type="ARBA" id="ARBA00022840"/>
    </source>
</evidence>
<gene>
    <name evidence="22" type="ORF">Amon01_000501200</name>
</gene>
<evidence type="ECO:0000256" key="12">
    <source>
        <dbReference type="ARBA" id="ARBA00023159"/>
    </source>
</evidence>
<dbReference type="PROSITE" id="PS51194">
    <property type="entry name" value="HELICASE_CTER"/>
    <property type="match status" value="1"/>
</dbReference>
<keyword evidence="14" id="KW-0539">Nucleus</keyword>
<dbReference type="InterPro" id="IPR027417">
    <property type="entry name" value="P-loop_NTPase"/>
</dbReference>
<dbReference type="InterPro" id="IPR049730">
    <property type="entry name" value="SNF2/RAD54-like_C"/>
</dbReference>
<dbReference type="PANTHER" id="PTHR45685:SF1">
    <property type="entry name" value="HELICASE SRCAP"/>
    <property type="match status" value="1"/>
</dbReference>
<feature type="compositionally biased region" description="Basic and acidic residues" evidence="19">
    <location>
        <begin position="824"/>
        <end position="845"/>
    </location>
</feature>
<evidence type="ECO:0000256" key="3">
    <source>
        <dbReference type="ARBA" id="ARBA00011826"/>
    </source>
</evidence>
<keyword evidence="11" id="KW-0238">DNA-binding</keyword>
<feature type="domain" description="Helicase C-terminal" evidence="21">
    <location>
        <begin position="560"/>
        <end position="713"/>
    </location>
</feature>